<protein>
    <recommendedName>
        <fullName evidence="1">YqcC-like domain-containing protein</fullName>
    </recommendedName>
</protein>
<reference evidence="2 3" key="1">
    <citation type="submission" date="2017-05" db="EMBL/GenBank/DDBJ databases">
        <title>Genomic insights into alkan degradation activity of Oleiphilus messinensis.</title>
        <authorList>
            <person name="Kozyavkin S.A."/>
            <person name="Slesarev A.I."/>
            <person name="Golyshin P.N."/>
            <person name="Korzhenkov A."/>
            <person name="Golyshina O.N."/>
            <person name="Toshchakov S.V."/>
        </authorList>
    </citation>
    <scope>NUCLEOTIDE SEQUENCE [LARGE SCALE GENOMIC DNA]</scope>
    <source>
        <strain evidence="2 3">ME102</strain>
    </source>
</reference>
<dbReference type="Gene3D" id="1.20.1440.40">
    <property type="entry name" value="YqcC-like"/>
    <property type="match status" value="1"/>
</dbReference>
<evidence type="ECO:0000313" key="2">
    <source>
        <dbReference type="EMBL" id="ARU57641.1"/>
    </source>
</evidence>
<dbReference type="PANTHER" id="PTHR39586">
    <property type="entry name" value="CYTOPLASMIC PROTEIN-RELATED"/>
    <property type="match status" value="1"/>
</dbReference>
<accession>A0A1Y0IAZ4</accession>
<evidence type="ECO:0000259" key="1">
    <source>
        <dbReference type="Pfam" id="PF04287"/>
    </source>
</evidence>
<dbReference type="Proteomes" id="UP000196027">
    <property type="component" value="Chromosome"/>
</dbReference>
<gene>
    <name evidence="2" type="ORF">OLMES_3614</name>
</gene>
<keyword evidence="3" id="KW-1185">Reference proteome</keyword>
<dbReference type="EMBL" id="CP021425">
    <property type="protein sequence ID" value="ARU57641.1"/>
    <property type="molecule type" value="Genomic_DNA"/>
</dbReference>
<feature type="domain" description="YqcC-like" evidence="1">
    <location>
        <begin position="16"/>
        <end position="111"/>
    </location>
</feature>
<dbReference type="SUPFAM" id="SSF158452">
    <property type="entry name" value="YqcC-like"/>
    <property type="match status" value="1"/>
</dbReference>
<sequence length="120" mass="13332">MNQSTLRHVDVADISLELCAALRGAQIWTDVAPAPEALQSQLPFCVDKLSFPELIQFVFLPRLTSIVEQGLPLPGKSNIASYAEEYFRLNPVNPHSPVACETILAIIRRFDRICSESNHA</sequence>
<organism evidence="2 3">
    <name type="scientific">Oleiphilus messinensis</name>
    <dbReference type="NCBI Taxonomy" id="141451"/>
    <lineage>
        <taxon>Bacteria</taxon>
        <taxon>Pseudomonadati</taxon>
        <taxon>Pseudomonadota</taxon>
        <taxon>Gammaproteobacteria</taxon>
        <taxon>Oceanospirillales</taxon>
        <taxon>Oleiphilaceae</taxon>
        <taxon>Oleiphilus</taxon>
    </lineage>
</organism>
<evidence type="ECO:0000313" key="3">
    <source>
        <dbReference type="Proteomes" id="UP000196027"/>
    </source>
</evidence>
<dbReference type="InterPro" id="IPR036814">
    <property type="entry name" value="YqcC-like_sf"/>
</dbReference>
<dbReference type="Pfam" id="PF04287">
    <property type="entry name" value="DUF446"/>
    <property type="match status" value="1"/>
</dbReference>
<dbReference type="InterPro" id="IPR023376">
    <property type="entry name" value="YqcC-like_dom"/>
</dbReference>
<proteinExistence type="predicted"/>
<dbReference type="PANTHER" id="PTHR39586:SF1">
    <property type="entry name" value="CYTOPLASMIC PROTEIN"/>
    <property type="match status" value="1"/>
</dbReference>
<name>A0A1Y0IAZ4_9GAMM</name>
<dbReference type="GO" id="GO:0044010">
    <property type="term" value="P:single-species biofilm formation"/>
    <property type="evidence" value="ECO:0007669"/>
    <property type="project" value="TreeGrafter"/>
</dbReference>
<dbReference type="KEGG" id="ome:OLMES_3614"/>
<dbReference type="AlphaFoldDB" id="A0A1Y0IAZ4"/>
<dbReference type="InterPro" id="IPR007384">
    <property type="entry name" value="UCP006257"/>
</dbReference>